<dbReference type="CDD" id="cd00737">
    <property type="entry name" value="lyz_endolysin_autolysin"/>
    <property type="match status" value="1"/>
</dbReference>
<dbReference type="AlphaFoldDB" id="A0A0G4KVI0"/>
<evidence type="ECO:0000256" key="1">
    <source>
        <dbReference type="ARBA" id="ARBA00000632"/>
    </source>
</evidence>
<sequence length="412" mass="43895">MARFNLTTVALALLGVSQVQSQCTGPNVNAATISLITEFEGWYPNIYIDPVGLPTVGYGHLCADSSCSDVRYPIPLSRANGEQLLRDDIAGFQNCITLQTASSVVLNANQYGALVSWAFNVGCGATRTSTLIQRLNAGGDPNTVAAEELPKWNRGGGQVLPGLTRRRAAEVALHRTATSVGALPALPKAAVDRDWDAEFAFLEEDYVPHNLQELLTPAEKARRGSIRAIDSEPGSENATKFGSPLAGASPSRWGPLFQRQKEEELESRSFSKASAFGHVGSPLRNSVLSNEMSNGLNGAGRHTPGSRSGSDTTSALTQQLSRTRLADDGNGSPRLHPMMAAGRTVSNGAGAIGKERGSAIERHISSGSIGSSGRFTTPIDEEDPAFVFNMEEDRKYPLPVAQSAQQQSFARI</sequence>
<dbReference type="SUPFAM" id="SSF53955">
    <property type="entry name" value="Lysozyme-like"/>
    <property type="match status" value="1"/>
</dbReference>
<feature type="chain" id="PRO_5002565553" description="Lysozyme" evidence="8">
    <location>
        <begin position="22"/>
        <end position="412"/>
    </location>
</feature>
<dbReference type="GO" id="GO:0031640">
    <property type="term" value="P:killing of cells of another organism"/>
    <property type="evidence" value="ECO:0007669"/>
    <property type="project" value="UniProtKB-KW"/>
</dbReference>
<keyword evidence="4" id="KW-0378">Hydrolase</keyword>
<dbReference type="GO" id="GO:0009253">
    <property type="term" value="P:peptidoglycan catabolic process"/>
    <property type="evidence" value="ECO:0007669"/>
    <property type="project" value="InterPro"/>
</dbReference>
<proteinExistence type="inferred from homology"/>
<comment type="catalytic activity">
    <reaction evidence="1">
        <text>Hydrolysis of (1-&gt;4)-beta-linkages between N-acetylmuramic acid and N-acetyl-D-glucosamine residues in a peptidoglycan and between N-acetyl-D-glucosamine residues in chitodextrins.</text>
        <dbReference type="EC" id="3.2.1.17"/>
    </reaction>
</comment>
<feature type="region of interest" description="Disordered" evidence="7">
    <location>
        <begin position="281"/>
        <end position="316"/>
    </location>
</feature>
<evidence type="ECO:0000256" key="2">
    <source>
        <dbReference type="ARBA" id="ARBA00022529"/>
    </source>
</evidence>
<feature type="region of interest" description="Disordered" evidence="7">
    <location>
        <begin position="227"/>
        <end position="253"/>
    </location>
</feature>
<evidence type="ECO:0000256" key="6">
    <source>
        <dbReference type="ARBA" id="ARBA00023295"/>
    </source>
</evidence>
<keyword evidence="2" id="KW-0929">Antimicrobial</keyword>
<evidence type="ECO:0008006" key="11">
    <source>
        <dbReference type="Google" id="ProtNLM"/>
    </source>
</evidence>
<dbReference type="InterPro" id="IPR051018">
    <property type="entry name" value="Bacteriophage_GH24"/>
</dbReference>
<dbReference type="Pfam" id="PF00959">
    <property type="entry name" value="Phage_lysozyme"/>
    <property type="match status" value="1"/>
</dbReference>
<dbReference type="GO" id="GO:0042742">
    <property type="term" value="P:defense response to bacterium"/>
    <property type="evidence" value="ECO:0007669"/>
    <property type="project" value="UniProtKB-KW"/>
</dbReference>
<organism evidence="9 10">
    <name type="scientific">Verticillium longisporum</name>
    <name type="common">Verticillium dahliae var. longisporum</name>
    <dbReference type="NCBI Taxonomy" id="100787"/>
    <lineage>
        <taxon>Eukaryota</taxon>
        <taxon>Fungi</taxon>
        <taxon>Dikarya</taxon>
        <taxon>Ascomycota</taxon>
        <taxon>Pezizomycotina</taxon>
        <taxon>Sordariomycetes</taxon>
        <taxon>Hypocreomycetidae</taxon>
        <taxon>Glomerellales</taxon>
        <taxon>Plectosphaerellaceae</taxon>
        <taxon>Verticillium</taxon>
    </lineage>
</organism>
<dbReference type="InterPro" id="IPR023347">
    <property type="entry name" value="Lysozyme_dom_sf"/>
</dbReference>
<evidence type="ECO:0000313" key="10">
    <source>
        <dbReference type="Proteomes" id="UP000045706"/>
    </source>
</evidence>
<feature type="signal peptide" evidence="8">
    <location>
        <begin position="1"/>
        <end position="21"/>
    </location>
</feature>
<dbReference type="InterPro" id="IPR023346">
    <property type="entry name" value="Lysozyme-like_dom_sf"/>
</dbReference>
<evidence type="ECO:0000256" key="7">
    <source>
        <dbReference type="SAM" id="MobiDB-lite"/>
    </source>
</evidence>
<dbReference type="PANTHER" id="PTHR38107:SF3">
    <property type="entry name" value="LYSOZYME RRRD-RELATED"/>
    <property type="match status" value="1"/>
</dbReference>
<evidence type="ECO:0000256" key="5">
    <source>
        <dbReference type="ARBA" id="ARBA00023200"/>
    </source>
</evidence>
<evidence type="ECO:0000256" key="4">
    <source>
        <dbReference type="ARBA" id="ARBA00022801"/>
    </source>
</evidence>
<feature type="compositionally biased region" description="Polar residues" evidence="7">
    <location>
        <begin position="283"/>
        <end position="296"/>
    </location>
</feature>
<keyword evidence="8" id="KW-0732">Signal</keyword>
<dbReference type="InterPro" id="IPR033907">
    <property type="entry name" value="Endolysin_autolysin"/>
</dbReference>
<dbReference type="GO" id="GO:0016998">
    <property type="term" value="P:cell wall macromolecule catabolic process"/>
    <property type="evidence" value="ECO:0007669"/>
    <property type="project" value="InterPro"/>
</dbReference>
<gene>
    <name evidence="9" type="ORF">BN1723_010028</name>
</gene>
<keyword evidence="5" id="KW-1035">Host cytoplasm</keyword>
<name>A0A0G4KVI0_VERLO</name>
<reference evidence="10" key="1">
    <citation type="submission" date="2015-05" db="EMBL/GenBank/DDBJ databases">
        <authorList>
            <person name="Fogelqvist Johan"/>
        </authorList>
    </citation>
    <scope>NUCLEOTIDE SEQUENCE [LARGE SCALE GENOMIC DNA]</scope>
</reference>
<accession>A0A0G4KVI0</accession>
<evidence type="ECO:0000256" key="3">
    <source>
        <dbReference type="ARBA" id="ARBA00022638"/>
    </source>
</evidence>
<dbReference type="Proteomes" id="UP000045706">
    <property type="component" value="Unassembled WGS sequence"/>
</dbReference>
<keyword evidence="6" id="KW-0326">Glycosidase</keyword>
<dbReference type="InterPro" id="IPR034690">
    <property type="entry name" value="Endolysin_T4_type"/>
</dbReference>
<feature type="compositionally biased region" description="Polar residues" evidence="7">
    <location>
        <begin position="305"/>
        <end position="316"/>
    </location>
</feature>
<dbReference type="GO" id="GO:0003796">
    <property type="term" value="F:lysozyme activity"/>
    <property type="evidence" value="ECO:0007669"/>
    <property type="project" value="UniProtKB-EC"/>
</dbReference>
<dbReference type="HAMAP" id="MF_04110">
    <property type="entry name" value="ENDOLYSIN_T4"/>
    <property type="match status" value="1"/>
</dbReference>
<dbReference type="PANTHER" id="PTHR38107">
    <property type="match status" value="1"/>
</dbReference>
<dbReference type="InterPro" id="IPR002196">
    <property type="entry name" value="Glyco_hydro_24"/>
</dbReference>
<keyword evidence="3" id="KW-0081">Bacteriolytic enzyme</keyword>
<evidence type="ECO:0000313" key="9">
    <source>
        <dbReference type="EMBL" id="CRK13445.1"/>
    </source>
</evidence>
<dbReference type="Gene3D" id="1.10.530.40">
    <property type="match status" value="1"/>
</dbReference>
<dbReference type="EMBL" id="CVQI01004113">
    <property type="protein sequence ID" value="CRK13445.1"/>
    <property type="molecule type" value="Genomic_DNA"/>
</dbReference>
<protein>
    <recommendedName>
        <fullName evidence="11">Lysozyme</fullName>
    </recommendedName>
</protein>
<evidence type="ECO:0000256" key="8">
    <source>
        <dbReference type="SAM" id="SignalP"/>
    </source>
</evidence>